<feature type="compositionally biased region" description="Pro residues" evidence="1">
    <location>
        <begin position="122"/>
        <end position="132"/>
    </location>
</feature>
<feature type="compositionally biased region" description="Basic and acidic residues" evidence="1">
    <location>
        <begin position="98"/>
        <end position="112"/>
    </location>
</feature>
<feature type="region of interest" description="Disordered" evidence="1">
    <location>
        <begin position="521"/>
        <end position="545"/>
    </location>
</feature>
<feature type="compositionally biased region" description="Basic and acidic residues" evidence="1">
    <location>
        <begin position="634"/>
        <end position="647"/>
    </location>
</feature>
<dbReference type="EMBL" id="CM001219">
    <property type="protein sequence ID" value="KEH33771.1"/>
    <property type="molecule type" value="Genomic_DNA"/>
</dbReference>
<feature type="compositionally biased region" description="Polar residues" evidence="1">
    <location>
        <begin position="370"/>
        <end position="384"/>
    </location>
</feature>
<evidence type="ECO:0000256" key="1">
    <source>
        <dbReference type="SAM" id="MobiDB-lite"/>
    </source>
</evidence>
<evidence type="ECO:0000313" key="2">
    <source>
        <dbReference type="EMBL" id="KEH33771.1"/>
    </source>
</evidence>
<reference evidence="3" key="3">
    <citation type="submission" date="2015-04" db="UniProtKB">
        <authorList>
            <consortium name="EnsemblPlants"/>
        </authorList>
    </citation>
    <scope>IDENTIFICATION</scope>
    <source>
        <strain evidence="3">cv. Jemalong A17</strain>
    </source>
</reference>
<dbReference type="AlphaFoldDB" id="A0A072UWG6"/>
<feature type="compositionally biased region" description="Basic and acidic residues" evidence="1">
    <location>
        <begin position="65"/>
        <end position="89"/>
    </location>
</feature>
<feature type="region of interest" description="Disordered" evidence="1">
    <location>
        <begin position="31"/>
        <end position="133"/>
    </location>
</feature>
<feature type="region of interest" description="Disordered" evidence="1">
    <location>
        <begin position="601"/>
        <end position="727"/>
    </location>
</feature>
<keyword evidence="4" id="KW-1185">Reference proteome</keyword>
<gene>
    <name evidence="2" type="ordered locus">MTR_3g452530</name>
</gene>
<reference evidence="2 4" key="1">
    <citation type="journal article" date="2011" name="Nature">
        <title>The Medicago genome provides insight into the evolution of rhizobial symbioses.</title>
        <authorList>
            <person name="Young N.D."/>
            <person name="Debelle F."/>
            <person name="Oldroyd G.E."/>
            <person name="Geurts R."/>
            <person name="Cannon S.B."/>
            <person name="Udvardi M.K."/>
            <person name="Benedito V.A."/>
            <person name="Mayer K.F."/>
            <person name="Gouzy J."/>
            <person name="Schoof H."/>
            <person name="Van de Peer Y."/>
            <person name="Proost S."/>
            <person name="Cook D.R."/>
            <person name="Meyers B.C."/>
            <person name="Spannagl M."/>
            <person name="Cheung F."/>
            <person name="De Mita S."/>
            <person name="Krishnakumar V."/>
            <person name="Gundlach H."/>
            <person name="Zhou S."/>
            <person name="Mudge J."/>
            <person name="Bharti A.K."/>
            <person name="Murray J.D."/>
            <person name="Naoumkina M.A."/>
            <person name="Rosen B."/>
            <person name="Silverstein K.A."/>
            <person name="Tang H."/>
            <person name="Rombauts S."/>
            <person name="Zhao P.X."/>
            <person name="Zhou P."/>
            <person name="Barbe V."/>
            <person name="Bardou P."/>
            <person name="Bechner M."/>
            <person name="Bellec A."/>
            <person name="Berger A."/>
            <person name="Berges H."/>
            <person name="Bidwell S."/>
            <person name="Bisseling T."/>
            <person name="Choisne N."/>
            <person name="Couloux A."/>
            <person name="Denny R."/>
            <person name="Deshpande S."/>
            <person name="Dai X."/>
            <person name="Doyle J.J."/>
            <person name="Dudez A.M."/>
            <person name="Farmer A.D."/>
            <person name="Fouteau S."/>
            <person name="Franken C."/>
            <person name="Gibelin C."/>
            <person name="Gish J."/>
            <person name="Goldstein S."/>
            <person name="Gonzalez A.J."/>
            <person name="Green P.J."/>
            <person name="Hallab A."/>
            <person name="Hartog M."/>
            <person name="Hua A."/>
            <person name="Humphray S.J."/>
            <person name="Jeong D.H."/>
            <person name="Jing Y."/>
            <person name="Jocker A."/>
            <person name="Kenton S.M."/>
            <person name="Kim D.J."/>
            <person name="Klee K."/>
            <person name="Lai H."/>
            <person name="Lang C."/>
            <person name="Lin S."/>
            <person name="Macmil S.L."/>
            <person name="Magdelenat G."/>
            <person name="Matthews L."/>
            <person name="McCorrison J."/>
            <person name="Monaghan E.L."/>
            <person name="Mun J.H."/>
            <person name="Najar F.Z."/>
            <person name="Nicholson C."/>
            <person name="Noirot C."/>
            <person name="O'Bleness M."/>
            <person name="Paule C.R."/>
            <person name="Poulain J."/>
            <person name="Prion F."/>
            <person name="Qin B."/>
            <person name="Qu C."/>
            <person name="Retzel E.F."/>
            <person name="Riddle C."/>
            <person name="Sallet E."/>
            <person name="Samain S."/>
            <person name="Samson N."/>
            <person name="Sanders I."/>
            <person name="Saurat O."/>
            <person name="Scarpelli C."/>
            <person name="Schiex T."/>
            <person name="Segurens B."/>
            <person name="Severin A.J."/>
            <person name="Sherrier D.J."/>
            <person name="Shi R."/>
            <person name="Sims S."/>
            <person name="Singer S.R."/>
            <person name="Sinharoy S."/>
            <person name="Sterck L."/>
            <person name="Viollet A."/>
            <person name="Wang B.B."/>
            <person name="Wang K."/>
            <person name="Wang M."/>
            <person name="Wang X."/>
            <person name="Warfsmann J."/>
            <person name="Weissenbach J."/>
            <person name="White D.D."/>
            <person name="White J.D."/>
            <person name="Wiley G.B."/>
            <person name="Wincker P."/>
            <person name="Xing Y."/>
            <person name="Yang L."/>
            <person name="Yao Z."/>
            <person name="Ying F."/>
            <person name="Zhai J."/>
            <person name="Zhou L."/>
            <person name="Zuber A."/>
            <person name="Denarie J."/>
            <person name="Dixon R.A."/>
            <person name="May G.D."/>
            <person name="Schwartz D.C."/>
            <person name="Rogers J."/>
            <person name="Quetier F."/>
            <person name="Town C.D."/>
            <person name="Roe B.A."/>
        </authorList>
    </citation>
    <scope>NUCLEOTIDE SEQUENCE [LARGE SCALE GENOMIC DNA]</scope>
    <source>
        <strain evidence="2">A17</strain>
        <strain evidence="3 4">cv. Jemalong A17</strain>
    </source>
</reference>
<feature type="compositionally biased region" description="Basic and acidic residues" evidence="1">
    <location>
        <begin position="669"/>
        <end position="682"/>
    </location>
</feature>
<dbReference type="PANTHER" id="PTHR36892:SF1">
    <property type="entry name" value="OS05G0518200 PROTEIN"/>
    <property type="match status" value="1"/>
</dbReference>
<protein>
    <submittedName>
        <fullName evidence="2 3">Uncharacterized protein</fullName>
    </submittedName>
</protein>
<name>A0A072UWG6_MEDTR</name>
<feature type="compositionally biased region" description="Basic and acidic residues" evidence="1">
    <location>
        <begin position="704"/>
        <end position="714"/>
    </location>
</feature>
<evidence type="ECO:0000313" key="4">
    <source>
        <dbReference type="Proteomes" id="UP000002051"/>
    </source>
</evidence>
<dbReference type="HOGENOM" id="CLU_370232_0_0_1"/>
<evidence type="ECO:0000313" key="3">
    <source>
        <dbReference type="EnsemblPlants" id="KEH33771"/>
    </source>
</evidence>
<feature type="compositionally biased region" description="Polar residues" evidence="1">
    <location>
        <begin position="620"/>
        <end position="633"/>
    </location>
</feature>
<organism evidence="2 4">
    <name type="scientific">Medicago truncatula</name>
    <name type="common">Barrel medic</name>
    <name type="synonym">Medicago tribuloides</name>
    <dbReference type="NCBI Taxonomy" id="3880"/>
    <lineage>
        <taxon>Eukaryota</taxon>
        <taxon>Viridiplantae</taxon>
        <taxon>Streptophyta</taxon>
        <taxon>Embryophyta</taxon>
        <taxon>Tracheophyta</taxon>
        <taxon>Spermatophyta</taxon>
        <taxon>Magnoliopsida</taxon>
        <taxon>eudicotyledons</taxon>
        <taxon>Gunneridae</taxon>
        <taxon>Pentapetalae</taxon>
        <taxon>rosids</taxon>
        <taxon>fabids</taxon>
        <taxon>Fabales</taxon>
        <taxon>Fabaceae</taxon>
        <taxon>Papilionoideae</taxon>
        <taxon>50 kb inversion clade</taxon>
        <taxon>NPAAA clade</taxon>
        <taxon>Hologalegina</taxon>
        <taxon>IRL clade</taxon>
        <taxon>Trifolieae</taxon>
        <taxon>Medicago</taxon>
    </lineage>
</organism>
<feature type="region of interest" description="Disordered" evidence="1">
    <location>
        <begin position="370"/>
        <end position="398"/>
    </location>
</feature>
<accession>A0A072UWG6</accession>
<reference evidence="2 4" key="2">
    <citation type="journal article" date="2014" name="BMC Genomics">
        <title>An improved genome release (version Mt4.0) for the model legume Medicago truncatula.</title>
        <authorList>
            <person name="Tang H."/>
            <person name="Krishnakumar V."/>
            <person name="Bidwell S."/>
            <person name="Rosen B."/>
            <person name="Chan A."/>
            <person name="Zhou S."/>
            <person name="Gentzbittel L."/>
            <person name="Childs K.L."/>
            <person name="Yandell M."/>
            <person name="Gundlach H."/>
            <person name="Mayer K.F."/>
            <person name="Schwartz D.C."/>
            <person name="Town C.D."/>
        </authorList>
    </citation>
    <scope>GENOME REANNOTATION</scope>
    <source>
        <strain evidence="2">A17</strain>
        <strain evidence="3 4">cv. Jemalong A17</strain>
    </source>
</reference>
<proteinExistence type="predicted"/>
<sequence length="752" mass="83579">MEFSMRDYSNKMRTINAFECWPFESKEDLTQEKINSMLPPMTNPNNSSRFVSQNDVSRRQSPQHSDQRNSNKIIPDAKDVASASREKLLSRSKLRRRSIAEIFDRKKNDEKPQPMLAAPNYPLAPPPPPPQPTKDLHLPSSSSFQIGNLLNVIVLEDNEEEDDQMVSKFRRSKRLEALRSEPESLNNILTMASETNVACDREGETENEADVKVKEFIGTKEDAAKVKLQNSVINSPGEIAVHNFLKSCAKQKILNHLAKKSKPGPDEGTANLKVNTNDENIAKNMHKRKEVCPIENTRGEVAVQNILKSCAKQEKSKQPVKKCKSLSKVSFSDDNLIQFDKGDTTKVHFSPDVELSRPLSAFQEEGINSINTEVVKSESSQPSATDRDASSRTYKAPNEDMIGKSCSLLEEEKKGVGNYNMEHNFNGLSLNSSGKLIKFGLSGKVEMKHQGGSQLQISTVNMIQPVKVHSNETLQNQSLGVSGNAISNIPEHIIARTNPKGIISRPKLRNSKMNDRKRIHRGTSSASGIPFSSPPRTSRMFSPAHQGPTWSHDFPNTNVCPVQVSQPTHIPTTHVPNPPSATNRNITKAAAKVTHIPVTRAFSNSRTRPNKFPEVEKQENLTQMNVDQDSSATDSDRDLQGNTREVDSLDPNGMPKHSENVDQDSSATDSDRDLQGNTREVDSLDPNGMPKHSENVDQDSSATDSDRDFEDQKKLTKPSKQSRKEVKLQFQSAVPNVVNVVTPVAIRLAPNV</sequence>
<feature type="compositionally biased region" description="Polar residues" evidence="1">
    <location>
        <begin position="43"/>
        <end position="64"/>
    </location>
</feature>
<dbReference type="EnsemblPlants" id="KEH33771">
    <property type="protein sequence ID" value="KEH33771"/>
    <property type="gene ID" value="MTR_3g452530"/>
</dbReference>
<dbReference type="PANTHER" id="PTHR36892">
    <property type="entry name" value="OS01G0201800 PROTEIN"/>
    <property type="match status" value="1"/>
</dbReference>
<dbReference type="Proteomes" id="UP000002051">
    <property type="component" value="Chromosome 3"/>
</dbReference>